<dbReference type="EMBL" id="FQUP01000001">
    <property type="protein sequence ID" value="SHE69722.1"/>
    <property type="molecule type" value="Genomic_DNA"/>
</dbReference>
<dbReference type="AlphaFoldDB" id="A0A1M4VLL5"/>
<organism evidence="1 2">
    <name type="scientific">Kaistia soli DSM 19436</name>
    <dbReference type="NCBI Taxonomy" id="1122133"/>
    <lineage>
        <taxon>Bacteria</taxon>
        <taxon>Pseudomonadati</taxon>
        <taxon>Pseudomonadota</taxon>
        <taxon>Alphaproteobacteria</taxon>
        <taxon>Hyphomicrobiales</taxon>
        <taxon>Kaistiaceae</taxon>
        <taxon>Kaistia</taxon>
    </lineage>
</organism>
<proteinExistence type="predicted"/>
<sequence length="70" mass="7455">MGASSTGRTANTVDHDQAALDERIDDIIAMHDGDWRAALETLLIVADARAETISFGYVRGRAPGLPLSSD</sequence>
<reference evidence="1 2" key="1">
    <citation type="submission" date="2016-11" db="EMBL/GenBank/DDBJ databases">
        <authorList>
            <person name="Jaros S."/>
            <person name="Januszkiewicz K."/>
            <person name="Wedrychowicz H."/>
        </authorList>
    </citation>
    <scope>NUCLEOTIDE SEQUENCE [LARGE SCALE GENOMIC DNA]</scope>
    <source>
        <strain evidence="1 2">DSM 19436</strain>
    </source>
</reference>
<keyword evidence="2" id="KW-1185">Reference proteome</keyword>
<evidence type="ECO:0000313" key="1">
    <source>
        <dbReference type="EMBL" id="SHE69722.1"/>
    </source>
</evidence>
<dbReference type="Proteomes" id="UP000184485">
    <property type="component" value="Unassembled WGS sequence"/>
</dbReference>
<gene>
    <name evidence="1" type="ORF">SAMN02745157_0735</name>
</gene>
<dbReference type="OrthoDB" id="7924295at2"/>
<name>A0A1M4VLL5_9HYPH</name>
<evidence type="ECO:0000313" key="2">
    <source>
        <dbReference type="Proteomes" id="UP000184485"/>
    </source>
</evidence>
<protein>
    <submittedName>
        <fullName evidence="1">Uncharacterized protein</fullName>
    </submittedName>
</protein>
<dbReference type="RefSeq" id="WP_073051411.1">
    <property type="nucleotide sequence ID" value="NZ_FQUP01000001.1"/>
</dbReference>
<accession>A0A1M4VLL5</accession>